<comment type="caution">
    <text evidence="1">The sequence shown here is derived from an EMBL/GenBank/DDBJ whole genome shotgun (WGS) entry which is preliminary data.</text>
</comment>
<protein>
    <submittedName>
        <fullName evidence="1">Uncharacterized protein</fullName>
    </submittedName>
</protein>
<proteinExistence type="predicted"/>
<evidence type="ECO:0000313" key="1">
    <source>
        <dbReference type="EMBL" id="MSS64606.1"/>
    </source>
</evidence>
<dbReference type="Pfam" id="PF20458">
    <property type="entry name" value="DUF6711"/>
    <property type="match status" value="1"/>
</dbReference>
<sequence length="129" mass="15285">MADYKGYLMKVEGIGIVPSYLFTAYESNPNQETDLNSYTDGNGLTHRNVLPHTKSTIKFTTHPRMTLDEKIKLQKYFPNRKKVVVEYWNDEYNKYTTGNFYITPVTFPVKDYDKETIYYDSITYELIEY</sequence>
<keyword evidence="2" id="KW-1185">Reference proteome</keyword>
<name>A0A6L5Y0E6_9FIRM</name>
<dbReference type="InterPro" id="IPR046557">
    <property type="entry name" value="DUF6711"/>
</dbReference>
<dbReference type="EMBL" id="VUMT01000022">
    <property type="protein sequence ID" value="MSS64606.1"/>
    <property type="molecule type" value="Genomic_DNA"/>
</dbReference>
<organism evidence="1 2">
    <name type="scientific">Velocimicrobium porci</name>
    <dbReference type="NCBI Taxonomy" id="2606634"/>
    <lineage>
        <taxon>Bacteria</taxon>
        <taxon>Bacillati</taxon>
        <taxon>Bacillota</taxon>
        <taxon>Clostridia</taxon>
        <taxon>Lachnospirales</taxon>
        <taxon>Lachnospiraceae</taxon>
        <taxon>Velocimicrobium</taxon>
    </lineage>
</organism>
<dbReference type="RefSeq" id="WP_154519996.1">
    <property type="nucleotide sequence ID" value="NZ_VUMT01000022.1"/>
</dbReference>
<dbReference type="Proteomes" id="UP000482209">
    <property type="component" value="Unassembled WGS sequence"/>
</dbReference>
<gene>
    <name evidence="1" type="ORF">FYJ58_12080</name>
</gene>
<reference evidence="1 2" key="1">
    <citation type="submission" date="2019-08" db="EMBL/GenBank/DDBJ databases">
        <title>In-depth cultivation of the pig gut microbiome towards novel bacterial diversity and tailored functional studies.</title>
        <authorList>
            <person name="Wylensek D."/>
            <person name="Hitch T.C.A."/>
            <person name="Clavel T."/>
        </authorList>
    </citation>
    <scope>NUCLEOTIDE SEQUENCE [LARGE SCALE GENOMIC DNA]</scope>
    <source>
        <strain evidence="1 2">WCA-693-APC-MOT-I</strain>
    </source>
</reference>
<accession>A0A6L5Y0E6</accession>
<evidence type="ECO:0000313" key="2">
    <source>
        <dbReference type="Proteomes" id="UP000482209"/>
    </source>
</evidence>
<dbReference type="AlphaFoldDB" id="A0A6L5Y0E6"/>